<dbReference type="Pfam" id="PF09331">
    <property type="entry name" value="DUF1985"/>
    <property type="match status" value="1"/>
</dbReference>
<evidence type="ECO:0000259" key="2">
    <source>
        <dbReference type="Pfam" id="PF09331"/>
    </source>
</evidence>
<protein>
    <recommendedName>
        <fullName evidence="2">DUF1985 domain-containing protein</fullName>
    </recommendedName>
</protein>
<dbReference type="EMBL" id="MJEQ01037192">
    <property type="protein sequence ID" value="OIS97890.1"/>
    <property type="molecule type" value="Genomic_DNA"/>
</dbReference>
<feature type="region of interest" description="Disordered" evidence="1">
    <location>
        <begin position="654"/>
        <end position="674"/>
    </location>
</feature>
<dbReference type="PANTHER" id="PTHR48449">
    <property type="entry name" value="DUF1985 DOMAIN-CONTAINING PROTEIN"/>
    <property type="match status" value="1"/>
</dbReference>
<dbReference type="AlphaFoldDB" id="A0A1J6IG33"/>
<evidence type="ECO:0000313" key="4">
    <source>
        <dbReference type="Proteomes" id="UP000187609"/>
    </source>
</evidence>
<evidence type="ECO:0000313" key="3">
    <source>
        <dbReference type="EMBL" id="OIS97890.1"/>
    </source>
</evidence>
<keyword evidence="4" id="KW-1185">Reference proteome</keyword>
<accession>A0A1J6IG33</accession>
<dbReference type="Gramene" id="OIS97890">
    <property type="protein sequence ID" value="OIS97890"/>
    <property type="gene ID" value="A4A49_31500"/>
</dbReference>
<reference evidence="3" key="1">
    <citation type="submission" date="2016-11" db="EMBL/GenBank/DDBJ databases">
        <title>The genome of Nicotiana attenuata.</title>
        <authorList>
            <person name="Xu S."/>
            <person name="Brockmoeller T."/>
            <person name="Gaquerel E."/>
            <person name="Navarro A."/>
            <person name="Kuhl H."/>
            <person name="Gase K."/>
            <person name="Ling Z."/>
            <person name="Zhou W."/>
            <person name="Kreitzer C."/>
            <person name="Stanke M."/>
            <person name="Tang H."/>
            <person name="Lyons E."/>
            <person name="Pandey P."/>
            <person name="Pandey S.P."/>
            <person name="Timmermann B."/>
            <person name="Baldwin I.T."/>
        </authorList>
    </citation>
    <scope>NUCLEOTIDE SEQUENCE [LARGE SCALE GENOMIC DNA]</scope>
    <source>
        <strain evidence="3">UT</strain>
    </source>
</reference>
<organism evidence="3 4">
    <name type="scientific">Nicotiana attenuata</name>
    <name type="common">Coyote tobacco</name>
    <dbReference type="NCBI Taxonomy" id="49451"/>
    <lineage>
        <taxon>Eukaryota</taxon>
        <taxon>Viridiplantae</taxon>
        <taxon>Streptophyta</taxon>
        <taxon>Embryophyta</taxon>
        <taxon>Tracheophyta</taxon>
        <taxon>Spermatophyta</taxon>
        <taxon>Magnoliopsida</taxon>
        <taxon>eudicotyledons</taxon>
        <taxon>Gunneridae</taxon>
        <taxon>Pentapetalae</taxon>
        <taxon>asterids</taxon>
        <taxon>lamiids</taxon>
        <taxon>Solanales</taxon>
        <taxon>Solanaceae</taxon>
        <taxon>Nicotianoideae</taxon>
        <taxon>Nicotianeae</taxon>
        <taxon>Nicotiana</taxon>
    </lineage>
</organism>
<feature type="region of interest" description="Disordered" evidence="1">
    <location>
        <begin position="1"/>
        <end position="41"/>
    </location>
</feature>
<proteinExistence type="predicted"/>
<sequence>MRRETRSMSLSPHSTPILVEKSIDEQNMQRQNRSDSVKVLESRKDIVGQSEKKKSKRVIMDVDQGKRKRVVEDKVNLGVKPKKSKVQKAEKIKIPDKVCKSKLTDVQLRMFRESCFGYFLDLPRVAIQAQLIRSLMFRELVQDKCDQFYVKLNDECVLRFGLREFGIVSGITCCGNEHVEGKFSGPNRLVDTYFSGFEVVSKKSLIDYFEKKKWQFDEDAVKIAIIYFIHTFLMSTQAQKTFISKRDFHLVESGEYASFSWGKIAFRALMKSVRDRLRGKSEFYRIGGFPLALQVWFYECCTVVDQKFVVCVGDHTPRIFNWEMTNRPNREDFSTGFFNSTGNKFKNISPTIEELRRFTFPVEVTDEYQKYLTSRNREKLPIDDSDDFVTPPPKHIKEPFKNISPTIEELRRFNLPVEVTDEYQKYLTSRNRGKLPIDDSDDFVTPPPKQIKEHVPPKKAPKKAPGVQPVDYDRELQKLKADVKQLHKQLNSFMEYVSDKFKNVFELINSKLGASEVKYGAHPEEDTSGHQDNNDFVSNMEFSGNEDVEMDGCKVSGSEGKDVPHSQRDTSEYHRNNIMLGASDQLGVNTMEGPSGVKVDMFVAKVTFTPDVAHAGGFSEIADAAAGETKDESEKQKVPESRTGVVCATASVDAAAGETEEESEKQKVPESRTGAVCATASVDEASGEMVLYNPELLPEVSPQMEKRKRCPAKAV</sequence>
<dbReference type="InterPro" id="IPR015410">
    <property type="entry name" value="DUF1985"/>
</dbReference>
<dbReference type="Proteomes" id="UP000187609">
    <property type="component" value="Unassembled WGS sequence"/>
</dbReference>
<name>A0A1J6IG33_NICAT</name>
<feature type="compositionally biased region" description="Basic and acidic residues" evidence="1">
    <location>
        <begin position="32"/>
        <end position="41"/>
    </location>
</feature>
<dbReference type="PANTHER" id="PTHR48449:SF1">
    <property type="entry name" value="DUF1985 DOMAIN-CONTAINING PROTEIN"/>
    <property type="match status" value="1"/>
</dbReference>
<feature type="region of interest" description="Disordered" evidence="1">
    <location>
        <begin position="437"/>
        <end position="468"/>
    </location>
</feature>
<gene>
    <name evidence="3" type="ORF">A4A49_31500</name>
</gene>
<dbReference type="SMR" id="A0A1J6IG33"/>
<feature type="domain" description="DUF1985" evidence="2">
    <location>
        <begin position="137"/>
        <end position="272"/>
    </location>
</feature>
<evidence type="ECO:0000256" key="1">
    <source>
        <dbReference type="SAM" id="MobiDB-lite"/>
    </source>
</evidence>
<comment type="caution">
    <text evidence="3">The sequence shown here is derived from an EMBL/GenBank/DDBJ whole genome shotgun (WGS) entry which is preliminary data.</text>
</comment>